<evidence type="ECO:0000313" key="3">
    <source>
        <dbReference type="Proteomes" id="UP000011668"/>
    </source>
</evidence>
<dbReference type="EMBL" id="AFRT01002733">
    <property type="protein sequence ID" value="ELU37299.1"/>
    <property type="molecule type" value="Genomic_DNA"/>
</dbReference>
<comment type="caution">
    <text evidence="2">The sequence shown here is derived from an EMBL/GenBank/DDBJ whole genome shotgun (WGS) entry which is preliminary data.</text>
</comment>
<dbReference type="OrthoDB" id="3365698at2759"/>
<keyword evidence="3" id="KW-1185">Reference proteome</keyword>
<accession>L8WLU9</accession>
<dbReference type="AlphaFoldDB" id="L8WLU9"/>
<dbReference type="Proteomes" id="UP000011668">
    <property type="component" value="Unassembled WGS sequence"/>
</dbReference>
<evidence type="ECO:0000256" key="1">
    <source>
        <dbReference type="SAM" id="MobiDB-lite"/>
    </source>
</evidence>
<name>L8WLU9_THACA</name>
<sequence>MKGAGLALTQTTSFIVSKYPTRYIAHGWLTHWWHVPAYADMYLFPPPRTLVPSSHQPADAGQRLRKLNWRGHPGYHEANRETEHLSYLVASGARWRAPIHRPTRRSGEEIISADHTRKVLGVSILSAIPIIMQNAPLHKSLFGGRQLSPCNDSKQGNPPRCKEKSHDVNPDSIKQAISTGDPEVRTMQLRQIRSGSALHEYIVLELDVMIEGRVQSHWFQIEAQPVSRSAFSKNSQEHSSVGTDILKPYSPEQNSTDSSECLFELVFHQFLPISRVFKIWQVISKHAPHTPQFDSCFYARTLMLCVLCEKGAWYEEYIWPSTETRPPLDNLSIDSAEVVSVNIRVPCSKSVLAAQGSRTRSTGRQYKLTKSDTGQLQSYLSNMIQEHNRPATCWLRSWMTRKTQFAAEREVKETINRIWKDIKGYLDHTRAHSDSTASLLTFSVFIENSGAFMLSSDMSAGRRPEAEDTEQATYTVDIHLQPKDAAYVSDTLQYCASIYPWVKSGILAPLQSYFPTRISIPEPPLNHNSFTLVSGYDKVQCQSMNDPLGPSFISPDHGSDQATNFINRMPIEIIGKIFELAITGSSAGLSMRRAIEETCLCLYNIAGVCRGWRAAVLAQTSLWNLIPIICYRGRHRTFITMRSAALAIERAECSNMRLAADLGLFRPAGSPVLEQLFRIKPRIHYVNLRTSGYFNLEEVLNPIIEIAGTDAITELSLCFEPSAVFMSERPDSYVLFGHNMDSQLPLFELSLGSVKVLRLKNVIFRAPNASLGILRELRLQDIMFDNSIALIETLKPLSTASRLERLDFIKIEVNDVNSHTPIPDISILLPNLRTLNIEDMSYEATHTVLCCIKPGSYQTVLLFSSILLSQLGIDIDSDKQNQYNILEQSIQPHGHSTLVIRTEGNDIESRALHELLHRLPSLTRVQIHTTSLSLALCSTLTQHPDPADLATGFPQFSQIYLNSESIHNIHEWQDSFVQMLSSHPLEEVILGGALRVLASEAFNVTGCVDSEHNYDYVSTRVLFSCRSWLQNGTVKIRSMTHTDFPAFFSNTWQLW</sequence>
<gene>
    <name evidence="2" type="ORF">AG1IA_08668</name>
</gene>
<evidence type="ECO:0000313" key="2">
    <source>
        <dbReference type="EMBL" id="ELU37299.1"/>
    </source>
</evidence>
<reference evidence="2 3" key="1">
    <citation type="journal article" date="2013" name="Nat. Commun.">
        <title>The evolution and pathogenic mechanisms of the rice sheath blight pathogen.</title>
        <authorList>
            <person name="Zheng A."/>
            <person name="Lin R."/>
            <person name="Xu L."/>
            <person name="Qin P."/>
            <person name="Tang C."/>
            <person name="Ai P."/>
            <person name="Zhang D."/>
            <person name="Liu Y."/>
            <person name="Sun Z."/>
            <person name="Feng H."/>
            <person name="Wang Y."/>
            <person name="Chen Y."/>
            <person name="Liang X."/>
            <person name="Fu R."/>
            <person name="Li Q."/>
            <person name="Zhang J."/>
            <person name="Yu X."/>
            <person name="Xie Z."/>
            <person name="Ding L."/>
            <person name="Guan P."/>
            <person name="Tang J."/>
            <person name="Liang Y."/>
            <person name="Wang S."/>
            <person name="Deng Q."/>
            <person name="Li S."/>
            <person name="Zhu J."/>
            <person name="Wang L."/>
            <person name="Liu H."/>
            <person name="Li P."/>
        </authorList>
    </citation>
    <scope>NUCLEOTIDE SEQUENCE [LARGE SCALE GENOMIC DNA]</scope>
    <source>
        <strain evidence="3">AG-1 IA</strain>
    </source>
</reference>
<dbReference type="HOGENOM" id="CLU_290213_0_0_1"/>
<protein>
    <submittedName>
        <fullName evidence="2">F-box-like domain-containing protein</fullName>
    </submittedName>
</protein>
<proteinExistence type="predicted"/>
<organism evidence="2 3">
    <name type="scientific">Thanatephorus cucumeris (strain AG1-IA)</name>
    <name type="common">Rice sheath blight fungus</name>
    <name type="synonym">Rhizoctonia solani</name>
    <dbReference type="NCBI Taxonomy" id="983506"/>
    <lineage>
        <taxon>Eukaryota</taxon>
        <taxon>Fungi</taxon>
        <taxon>Dikarya</taxon>
        <taxon>Basidiomycota</taxon>
        <taxon>Agaricomycotina</taxon>
        <taxon>Agaricomycetes</taxon>
        <taxon>Cantharellales</taxon>
        <taxon>Ceratobasidiaceae</taxon>
        <taxon>Rhizoctonia</taxon>
        <taxon>Rhizoctonia solani AG-1</taxon>
    </lineage>
</organism>
<feature type="region of interest" description="Disordered" evidence="1">
    <location>
        <begin position="146"/>
        <end position="168"/>
    </location>
</feature>